<protein>
    <recommendedName>
        <fullName evidence="4">Putative HNH nuclease YajD</fullName>
    </recommendedName>
</protein>
<evidence type="ECO:0000256" key="2">
    <source>
        <dbReference type="ARBA" id="ARBA00022801"/>
    </source>
</evidence>
<feature type="domain" description="HNH nuclease" evidence="5">
    <location>
        <begin position="55"/>
        <end position="108"/>
    </location>
</feature>
<keyword evidence="1" id="KW-0540">Nuclease</keyword>
<dbReference type="InterPro" id="IPR002711">
    <property type="entry name" value="HNH"/>
</dbReference>
<reference evidence="6 7" key="1">
    <citation type="submission" date="2020-07" db="EMBL/GenBank/DDBJ databases">
        <title>Complete genome and description of Selenomonas timonensis sp. nov., a new bacterium isolated from a gingivitis subject.</title>
        <authorList>
            <person name="Antezack A."/>
        </authorList>
    </citation>
    <scope>NUCLEOTIDE SEQUENCE [LARGE SCALE GENOMIC DNA]</scope>
    <source>
        <strain evidence="6 7">Marseille-Q3039</strain>
    </source>
</reference>
<dbReference type="Proteomes" id="UP000515480">
    <property type="component" value="Chromosome"/>
</dbReference>
<keyword evidence="6" id="KW-0255">Endonuclease</keyword>
<dbReference type="KEGG" id="stim:H1B31_07745"/>
<evidence type="ECO:0000313" key="7">
    <source>
        <dbReference type="Proteomes" id="UP000515480"/>
    </source>
</evidence>
<dbReference type="Pfam" id="PF01844">
    <property type="entry name" value="HNH"/>
    <property type="match status" value="1"/>
</dbReference>
<dbReference type="PANTHER" id="PTHR41286:SF1">
    <property type="entry name" value="HNH NUCLEASE YAJD-RELATED"/>
    <property type="match status" value="1"/>
</dbReference>
<evidence type="ECO:0000313" key="6">
    <source>
        <dbReference type="EMBL" id="QNH53770.1"/>
    </source>
</evidence>
<sequence>MPRKPKRPCRMTGCPNLTDRKSCYCEEHEKVMQRHYDHFTRGYDQHERYGSVWRRIRDRHLAGHPICEKCKEQGRYVLATLVHHIRPLADGGTHGESNLMSLCVSCHERIHQRGRGDGYPLGGG</sequence>
<evidence type="ECO:0000259" key="5">
    <source>
        <dbReference type="SMART" id="SM00507"/>
    </source>
</evidence>
<dbReference type="PANTHER" id="PTHR41286">
    <property type="entry name" value="HNH NUCLEASE YAJD-RELATED"/>
    <property type="match status" value="1"/>
</dbReference>
<dbReference type="RefSeq" id="WP_185979894.1">
    <property type="nucleotide sequence ID" value="NZ_CP060204.1"/>
</dbReference>
<name>A0A7G7VI27_9FIRM</name>
<dbReference type="GO" id="GO:0004519">
    <property type="term" value="F:endonuclease activity"/>
    <property type="evidence" value="ECO:0007669"/>
    <property type="project" value="UniProtKB-KW"/>
</dbReference>
<dbReference type="GO" id="GO:0003676">
    <property type="term" value="F:nucleic acid binding"/>
    <property type="evidence" value="ECO:0007669"/>
    <property type="project" value="InterPro"/>
</dbReference>
<dbReference type="EMBL" id="CP060204">
    <property type="protein sequence ID" value="QNH53770.1"/>
    <property type="molecule type" value="Genomic_DNA"/>
</dbReference>
<gene>
    <name evidence="6" type="ORF">H1B31_07745</name>
</gene>
<keyword evidence="2" id="KW-0378">Hydrolase</keyword>
<dbReference type="GO" id="GO:0016787">
    <property type="term" value="F:hydrolase activity"/>
    <property type="evidence" value="ECO:0007669"/>
    <property type="project" value="UniProtKB-KW"/>
</dbReference>
<dbReference type="InterPro" id="IPR003615">
    <property type="entry name" value="HNH_nuc"/>
</dbReference>
<organism evidence="6 7">
    <name type="scientific">Selenomonas timonae</name>
    <dbReference type="NCBI Taxonomy" id="2754044"/>
    <lineage>
        <taxon>Bacteria</taxon>
        <taxon>Bacillati</taxon>
        <taxon>Bacillota</taxon>
        <taxon>Negativicutes</taxon>
        <taxon>Selenomonadales</taxon>
        <taxon>Selenomonadaceae</taxon>
        <taxon>Selenomonas</taxon>
    </lineage>
</organism>
<evidence type="ECO:0000256" key="4">
    <source>
        <dbReference type="ARBA" id="ARBA00040194"/>
    </source>
</evidence>
<dbReference type="Gene3D" id="1.10.30.50">
    <property type="match status" value="1"/>
</dbReference>
<keyword evidence="7" id="KW-1185">Reference proteome</keyword>
<evidence type="ECO:0000256" key="1">
    <source>
        <dbReference type="ARBA" id="ARBA00022722"/>
    </source>
</evidence>
<evidence type="ECO:0000256" key="3">
    <source>
        <dbReference type="ARBA" id="ARBA00038412"/>
    </source>
</evidence>
<proteinExistence type="inferred from homology"/>
<dbReference type="AlphaFoldDB" id="A0A7G7VI27"/>
<dbReference type="SMART" id="SM00507">
    <property type="entry name" value="HNHc"/>
    <property type="match status" value="1"/>
</dbReference>
<dbReference type="CDD" id="cd00085">
    <property type="entry name" value="HNHc"/>
    <property type="match status" value="1"/>
</dbReference>
<dbReference type="GO" id="GO:0005829">
    <property type="term" value="C:cytosol"/>
    <property type="evidence" value="ECO:0007669"/>
    <property type="project" value="TreeGrafter"/>
</dbReference>
<comment type="similarity">
    <text evidence="3">Belongs to the HNH nuclease family.</text>
</comment>
<dbReference type="GO" id="GO:0008270">
    <property type="term" value="F:zinc ion binding"/>
    <property type="evidence" value="ECO:0007669"/>
    <property type="project" value="InterPro"/>
</dbReference>
<accession>A0A7G7VI27</accession>